<reference evidence="5" key="1">
    <citation type="journal article" date="2020" name="mSystems">
        <title>Genome- and Community-Level Interaction Insights into Carbon Utilization and Element Cycling Functions of Hydrothermarchaeota in Hydrothermal Sediment.</title>
        <authorList>
            <person name="Zhou Z."/>
            <person name="Liu Y."/>
            <person name="Xu W."/>
            <person name="Pan J."/>
            <person name="Luo Z.H."/>
            <person name="Li M."/>
        </authorList>
    </citation>
    <scope>NUCLEOTIDE SEQUENCE [LARGE SCALE GENOMIC DNA]</scope>
    <source>
        <strain evidence="5">SpSt-754</strain>
    </source>
</reference>
<proteinExistence type="predicted"/>
<evidence type="ECO:0000259" key="4">
    <source>
        <dbReference type="PROSITE" id="PS50893"/>
    </source>
</evidence>
<dbReference type="PANTHER" id="PTHR42781:SF4">
    <property type="entry name" value="SPERMIDINE_PUTRESCINE IMPORT ATP-BINDING PROTEIN POTA"/>
    <property type="match status" value="1"/>
</dbReference>
<organism evidence="5">
    <name type="scientific">candidate division WOR-3 bacterium</name>
    <dbReference type="NCBI Taxonomy" id="2052148"/>
    <lineage>
        <taxon>Bacteria</taxon>
        <taxon>Bacteria division WOR-3</taxon>
    </lineage>
</organism>
<dbReference type="InterPro" id="IPR003439">
    <property type="entry name" value="ABC_transporter-like_ATP-bd"/>
</dbReference>
<dbReference type="PROSITE" id="PS50893">
    <property type="entry name" value="ABC_TRANSPORTER_2"/>
    <property type="match status" value="1"/>
</dbReference>
<comment type="caution">
    <text evidence="5">The sequence shown here is derived from an EMBL/GenBank/DDBJ whole genome shotgun (WGS) entry which is preliminary data.</text>
</comment>
<protein>
    <submittedName>
        <fullName evidence="5">ABC transporter ATP-binding protein</fullName>
    </submittedName>
</protein>
<sequence>MLEIENLSIQIGNFRAENISLTVKDATIHVILGPSGSGKTVFIETIAGFKRPEKGRILFKDVDITPSPPELRMMAYVPQDLALFPHLTVRENIYFGLRARGITENVFYERADSIATSLYIKDHYERDVTTLSGGEKQRVALARALATGNKILLLDEPFSGLHEGLRKEFWFLLKKIQKTLNLTVIAITHDLEEAFFLGDFISIFINGKLHQSSSKEAARIPKDKIVASFYGLKNIFRGSWKGDNIFIPELKLTVPVCSSLILTKTEKNDFEVGIRSEDLIIYDPKRPDGISRVSPEVFSLPTLIGKITACFEKNQSVIMLFSPLNSEASLEIEIPYYKMERLRVEEKKNLALAVPPERLFFLYKNGET</sequence>
<dbReference type="Pfam" id="PF00005">
    <property type="entry name" value="ABC_tran"/>
    <property type="match status" value="1"/>
</dbReference>
<dbReference type="PANTHER" id="PTHR42781">
    <property type="entry name" value="SPERMIDINE/PUTRESCINE IMPORT ATP-BINDING PROTEIN POTA"/>
    <property type="match status" value="1"/>
</dbReference>
<dbReference type="InterPro" id="IPR050093">
    <property type="entry name" value="ABC_SmlMolc_Importer"/>
</dbReference>
<dbReference type="Gene3D" id="3.40.50.300">
    <property type="entry name" value="P-loop containing nucleotide triphosphate hydrolases"/>
    <property type="match status" value="1"/>
</dbReference>
<dbReference type="GO" id="GO:0016887">
    <property type="term" value="F:ATP hydrolysis activity"/>
    <property type="evidence" value="ECO:0007669"/>
    <property type="project" value="InterPro"/>
</dbReference>
<evidence type="ECO:0000256" key="1">
    <source>
        <dbReference type="ARBA" id="ARBA00022448"/>
    </source>
</evidence>
<evidence type="ECO:0000256" key="3">
    <source>
        <dbReference type="ARBA" id="ARBA00022840"/>
    </source>
</evidence>
<dbReference type="GO" id="GO:0005524">
    <property type="term" value="F:ATP binding"/>
    <property type="evidence" value="ECO:0007669"/>
    <property type="project" value="UniProtKB-KW"/>
</dbReference>
<keyword evidence="3 5" id="KW-0067">ATP-binding</keyword>
<name>A0A7V3NU29_UNCW3</name>
<dbReference type="EMBL" id="DTGD01000158">
    <property type="protein sequence ID" value="HGB36115.1"/>
    <property type="molecule type" value="Genomic_DNA"/>
</dbReference>
<feature type="domain" description="ABC transporter" evidence="4">
    <location>
        <begin position="2"/>
        <end position="231"/>
    </location>
</feature>
<accession>A0A7V3NU29</accession>
<gene>
    <name evidence="5" type="ORF">ENV38_04345</name>
</gene>
<dbReference type="AlphaFoldDB" id="A0A7V3NU29"/>
<dbReference type="SMART" id="SM00382">
    <property type="entry name" value="AAA"/>
    <property type="match status" value="1"/>
</dbReference>
<dbReference type="InterPro" id="IPR003593">
    <property type="entry name" value="AAA+_ATPase"/>
</dbReference>
<dbReference type="PROSITE" id="PS00211">
    <property type="entry name" value="ABC_TRANSPORTER_1"/>
    <property type="match status" value="1"/>
</dbReference>
<keyword evidence="1" id="KW-0813">Transport</keyword>
<dbReference type="InterPro" id="IPR017871">
    <property type="entry name" value="ABC_transporter-like_CS"/>
</dbReference>
<evidence type="ECO:0000256" key="2">
    <source>
        <dbReference type="ARBA" id="ARBA00022741"/>
    </source>
</evidence>
<dbReference type="SUPFAM" id="SSF52540">
    <property type="entry name" value="P-loop containing nucleoside triphosphate hydrolases"/>
    <property type="match status" value="1"/>
</dbReference>
<dbReference type="InterPro" id="IPR027417">
    <property type="entry name" value="P-loop_NTPase"/>
</dbReference>
<keyword evidence="2" id="KW-0547">Nucleotide-binding</keyword>
<evidence type="ECO:0000313" key="5">
    <source>
        <dbReference type="EMBL" id="HGB36115.1"/>
    </source>
</evidence>